<dbReference type="PANTHER" id="PTHR11999">
    <property type="entry name" value="GROUP II PYRIDOXAL-5-PHOSPHATE DECARBOXYLASE"/>
    <property type="match status" value="1"/>
</dbReference>
<keyword evidence="2" id="KW-0210">Decarboxylase</keyword>
<comment type="similarity">
    <text evidence="5">Belongs to the group II decarboxylase family.</text>
</comment>
<gene>
    <name evidence="6" type="ORF">TELCIR_21367</name>
</gene>
<keyword evidence="4 5" id="KW-0456">Lyase</keyword>
<sequence>MAMVKCHAIQAKSSNKWSLTGAEVEEQIQQDLAKKLIPLLVYCTVGTTPSAIVDHLESIGPIAKKFVYIYSHDANSFDCIVEAMGSRGDGGEQ</sequence>
<dbReference type="GO" id="GO:0016831">
    <property type="term" value="F:carboxy-lyase activity"/>
    <property type="evidence" value="ECO:0007669"/>
    <property type="project" value="UniProtKB-KW"/>
</dbReference>
<comment type="cofactor">
    <cofactor evidence="1 5">
        <name>pyridoxal 5'-phosphate</name>
        <dbReference type="ChEBI" id="CHEBI:597326"/>
    </cofactor>
</comment>
<reference evidence="6 7" key="1">
    <citation type="submission" date="2015-09" db="EMBL/GenBank/DDBJ databases">
        <title>Draft genome of the parasitic nematode Teladorsagia circumcincta isolate WARC Sus (inbred).</title>
        <authorList>
            <person name="Mitreva M."/>
        </authorList>
    </citation>
    <scope>NUCLEOTIDE SEQUENCE [LARGE SCALE GENOMIC DNA]</scope>
    <source>
        <strain evidence="6 7">S</strain>
    </source>
</reference>
<keyword evidence="3 5" id="KW-0663">Pyridoxal phosphate</keyword>
<dbReference type="InterPro" id="IPR010977">
    <property type="entry name" value="Aromatic_deC"/>
</dbReference>
<evidence type="ECO:0000256" key="3">
    <source>
        <dbReference type="ARBA" id="ARBA00022898"/>
    </source>
</evidence>
<dbReference type="GO" id="GO:0019752">
    <property type="term" value="P:carboxylic acid metabolic process"/>
    <property type="evidence" value="ECO:0007669"/>
    <property type="project" value="InterPro"/>
</dbReference>
<evidence type="ECO:0000256" key="2">
    <source>
        <dbReference type="ARBA" id="ARBA00022793"/>
    </source>
</evidence>
<dbReference type="GO" id="GO:0005737">
    <property type="term" value="C:cytoplasm"/>
    <property type="evidence" value="ECO:0007669"/>
    <property type="project" value="TreeGrafter"/>
</dbReference>
<evidence type="ECO:0000313" key="7">
    <source>
        <dbReference type="Proteomes" id="UP000230423"/>
    </source>
</evidence>
<dbReference type="OrthoDB" id="639767at2759"/>
<evidence type="ECO:0000256" key="1">
    <source>
        <dbReference type="ARBA" id="ARBA00001933"/>
    </source>
</evidence>
<name>A0A2G9TGW6_TELCI</name>
<organism evidence="6 7">
    <name type="scientific">Teladorsagia circumcincta</name>
    <name type="common">Brown stomach worm</name>
    <name type="synonym">Ostertagia circumcincta</name>
    <dbReference type="NCBI Taxonomy" id="45464"/>
    <lineage>
        <taxon>Eukaryota</taxon>
        <taxon>Metazoa</taxon>
        <taxon>Ecdysozoa</taxon>
        <taxon>Nematoda</taxon>
        <taxon>Chromadorea</taxon>
        <taxon>Rhabditida</taxon>
        <taxon>Rhabditina</taxon>
        <taxon>Rhabditomorpha</taxon>
        <taxon>Strongyloidea</taxon>
        <taxon>Trichostrongylidae</taxon>
        <taxon>Teladorsagia</taxon>
    </lineage>
</organism>
<dbReference type="Gene3D" id="3.40.640.10">
    <property type="entry name" value="Type I PLP-dependent aspartate aminotransferase-like (Major domain)"/>
    <property type="match status" value="1"/>
</dbReference>
<keyword evidence="7" id="KW-1185">Reference proteome</keyword>
<evidence type="ECO:0000313" key="6">
    <source>
        <dbReference type="EMBL" id="PIO57229.1"/>
    </source>
</evidence>
<dbReference type="SUPFAM" id="SSF53383">
    <property type="entry name" value="PLP-dependent transferases"/>
    <property type="match status" value="1"/>
</dbReference>
<dbReference type="GO" id="GO:0030170">
    <property type="term" value="F:pyridoxal phosphate binding"/>
    <property type="evidence" value="ECO:0007669"/>
    <property type="project" value="InterPro"/>
</dbReference>
<dbReference type="InterPro" id="IPR002129">
    <property type="entry name" value="PyrdxlP-dep_de-COase"/>
</dbReference>
<evidence type="ECO:0000256" key="4">
    <source>
        <dbReference type="ARBA" id="ARBA00023239"/>
    </source>
</evidence>
<dbReference type="Proteomes" id="UP000230423">
    <property type="component" value="Unassembled WGS sequence"/>
</dbReference>
<dbReference type="Pfam" id="PF00282">
    <property type="entry name" value="Pyridoxal_deC"/>
    <property type="match status" value="1"/>
</dbReference>
<dbReference type="PANTHER" id="PTHR11999:SF70">
    <property type="entry name" value="MIP05841P"/>
    <property type="match status" value="1"/>
</dbReference>
<dbReference type="EMBL" id="KZ366840">
    <property type="protein sequence ID" value="PIO57229.1"/>
    <property type="molecule type" value="Genomic_DNA"/>
</dbReference>
<protein>
    <submittedName>
        <fullName evidence="6">Uncharacterized protein</fullName>
    </submittedName>
</protein>
<evidence type="ECO:0000256" key="5">
    <source>
        <dbReference type="RuleBase" id="RU000382"/>
    </source>
</evidence>
<accession>A0A2G9TGW6</accession>
<dbReference type="InterPro" id="IPR015421">
    <property type="entry name" value="PyrdxlP-dep_Trfase_major"/>
</dbReference>
<proteinExistence type="inferred from homology"/>
<dbReference type="InterPro" id="IPR015424">
    <property type="entry name" value="PyrdxlP-dep_Trfase"/>
</dbReference>
<dbReference type="AlphaFoldDB" id="A0A2G9TGW6"/>